<proteinExistence type="predicted"/>
<evidence type="ECO:0000313" key="1">
    <source>
        <dbReference type="EMBL" id="CAH6718677.1"/>
    </source>
</evidence>
<name>A0ACA9Y161_9ASCO</name>
<accession>A0ACA9Y161</accession>
<dbReference type="EMBL" id="CALSDN010000001">
    <property type="protein sequence ID" value="CAH6718677.1"/>
    <property type="molecule type" value="Genomic_DNA"/>
</dbReference>
<dbReference type="Proteomes" id="UP001152531">
    <property type="component" value="Unassembled WGS sequence"/>
</dbReference>
<comment type="caution">
    <text evidence="1">The sequence shown here is derived from an EMBL/GenBank/DDBJ whole genome shotgun (WGS) entry which is preliminary data.</text>
</comment>
<sequence length="383" mass="43996">MKLTDLPTEVINEIFSYIDIETCEKIRSFNIPQISSFLDNNIYGKSIILLNNKTPGDNKATKMLFKFIDFHDLGKITNVAKIVPEAVSDDIHDINDINFNNDNDNNKISNDNNNSNNPIIPKRFVLSYSYYRSRYNDNDHDPFLTNFTSTLPLIGEHYLSKIGNTEISIDLFNKKISSLETDCVIKLLESDVFDHNLGYLNLNRFRRLPEANINSLTNCLNENLQKFHNLHTLTLSSNAITSIEKFNLPDSILFLNLDNNRLRSIPSDFKFPKDLIKLNISCNYINDLSNIEFPESLQYLDIQLNELKNLDIKFPSDLKVLIACGNNISLDEETKFPKNLTYLNLLQNPLNNLKSLDKNESLKTIFLDAALENKCENHAVTFI</sequence>
<gene>
    <name evidence="1" type="ORF">CLIB1444_01S12090</name>
</gene>
<protein>
    <submittedName>
        <fullName evidence="1">Uncharacterized protein</fullName>
    </submittedName>
</protein>
<reference evidence="1" key="1">
    <citation type="submission" date="2022-06" db="EMBL/GenBank/DDBJ databases">
        <authorList>
            <person name="Legras J.-L."/>
            <person name="Devillers H."/>
            <person name="Grondin C."/>
        </authorList>
    </citation>
    <scope>NUCLEOTIDE SEQUENCE</scope>
    <source>
        <strain evidence="1">CLIB 1444</strain>
    </source>
</reference>
<evidence type="ECO:0000313" key="2">
    <source>
        <dbReference type="Proteomes" id="UP001152531"/>
    </source>
</evidence>
<organism evidence="1 2">
    <name type="scientific">[Candida] jaroonii</name>
    <dbReference type="NCBI Taxonomy" id="467808"/>
    <lineage>
        <taxon>Eukaryota</taxon>
        <taxon>Fungi</taxon>
        <taxon>Dikarya</taxon>
        <taxon>Ascomycota</taxon>
        <taxon>Saccharomycotina</taxon>
        <taxon>Pichiomycetes</taxon>
        <taxon>Debaryomycetaceae</taxon>
        <taxon>Yamadazyma</taxon>
    </lineage>
</organism>
<keyword evidence="2" id="KW-1185">Reference proteome</keyword>